<evidence type="ECO:0000313" key="2">
    <source>
        <dbReference type="Proteomes" id="UP000499080"/>
    </source>
</evidence>
<evidence type="ECO:0000313" key="1">
    <source>
        <dbReference type="EMBL" id="GBN96438.1"/>
    </source>
</evidence>
<name>A0A4Y2T741_ARAVE</name>
<keyword evidence="2" id="KW-1185">Reference proteome</keyword>
<sequence>MKIVWCMYCENSPIANKQEKEERSSIQQIFSKMRSAGNKKEIALAQISNTNRQKVTNNSRNITINAAQSVTDGQIAMPTELQRDFLPPFVAWYSAFPARLDVIGKFQKICRTLLLKEKARRFLKFLEPSFCRQRPVSLASIQYESL</sequence>
<protein>
    <submittedName>
        <fullName evidence="1">Uncharacterized protein</fullName>
    </submittedName>
</protein>
<dbReference type="EMBL" id="BGPR01026590">
    <property type="protein sequence ID" value="GBN96438.1"/>
    <property type="molecule type" value="Genomic_DNA"/>
</dbReference>
<organism evidence="1 2">
    <name type="scientific">Araneus ventricosus</name>
    <name type="common">Orbweaver spider</name>
    <name type="synonym">Epeira ventricosa</name>
    <dbReference type="NCBI Taxonomy" id="182803"/>
    <lineage>
        <taxon>Eukaryota</taxon>
        <taxon>Metazoa</taxon>
        <taxon>Ecdysozoa</taxon>
        <taxon>Arthropoda</taxon>
        <taxon>Chelicerata</taxon>
        <taxon>Arachnida</taxon>
        <taxon>Araneae</taxon>
        <taxon>Araneomorphae</taxon>
        <taxon>Entelegynae</taxon>
        <taxon>Araneoidea</taxon>
        <taxon>Araneidae</taxon>
        <taxon>Araneus</taxon>
    </lineage>
</organism>
<proteinExistence type="predicted"/>
<gene>
    <name evidence="1" type="ORF">AVEN_156078_1</name>
</gene>
<dbReference type="AlphaFoldDB" id="A0A4Y2T741"/>
<reference evidence="1 2" key="1">
    <citation type="journal article" date="2019" name="Sci. Rep.">
        <title>Orb-weaving spider Araneus ventricosus genome elucidates the spidroin gene catalogue.</title>
        <authorList>
            <person name="Kono N."/>
            <person name="Nakamura H."/>
            <person name="Ohtoshi R."/>
            <person name="Moran D.A.P."/>
            <person name="Shinohara A."/>
            <person name="Yoshida Y."/>
            <person name="Fujiwara M."/>
            <person name="Mori M."/>
            <person name="Tomita M."/>
            <person name="Arakawa K."/>
        </authorList>
    </citation>
    <scope>NUCLEOTIDE SEQUENCE [LARGE SCALE GENOMIC DNA]</scope>
</reference>
<accession>A0A4Y2T741</accession>
<comment type="caution">
    <text evidence="1">The sequence shown here is derived from an EMBL/GenBank/DDBJ whole genome shotgun (WGS) entry which is preliminary data.</text>
</comment>
<dbReference type="Proteomes" id="UP000499080">
    <property type="component" value="Unassembled WGS sequence"/>
</dbReference>